<feature type="transmembrane region" description="Helical" evidence="2">
    <location>
        <begin position="73"/>
        <end position="94"/>
    </location>
</feature>
<feature type="region of interest" description="Disordered" evidence="1">
    <location>
        <begin position="302"/>
        <end position="332"/>
    </location>
</feature>
<comment type="caution">
    <text evidence="3">The sequence shown here is derived from an EMBL/GenBank/DDBJ whole genome shotgun (WGS) entry which is preliminary data.</text>
</comment>
<keyword evidence="2" id="KW-0812">Transmembrane</keyword>
<evidence type="ECO:0000256" key="2">
    <source>
        <dbReference type="SAM" id="Phobius"/>
    </source>
</evidence>
<reference evidence="4" key="1">
    <citation type="journal article" date="2019" name="Int. J. Syst. Evol. Microbiol.">
        <title>The Global Catalogue of Microorganisms (GCM) 10K type strain sequencing project: providing services to taxonomists for standard genome sequencing and annotation.</title>
        <authorList>
            <consortium name="The Broad Institute Genomics Platform"/>
            <consortium name="The Broad Institute Genome Sequencing Center for Infectious Disease"/>
            <person name="Wu L."/>
            <person name="Ma J."/>
        </authorList>
    </citation>
    <scope>NUCLEOTIDE SEQUENCE [LARGE SCALE GENOMIC DNA]</scope>
    <source>
        <strain evidence="4">CCM 8702</strain>
    </source>
</reference>
<keyword evidence="2" id="KW-1133">Transmembrane helix</keyword>
<gene>
    <name evidence="3" type="ORF">GCM10007362_16850</name>
</gene>
<dbReference type="RefSeq" id="WP_172242188.1">
    <property type="nucleotide sequence ID" value="NZ_BMDD01000002.1"/>
</dbReference>
<dbReference type="PANTHER" id="PTHR43471">
    <property type="entry name" value="ABC TRANSPORTER PERMEASE"/>
    <property type="match status" value="1"/>
</dbReference>
<evidence type="ECO:0008006" key="5">
    <source>
        <dbReference type="Google" id="ProtNLM"/>
    </source>
</evidence>
<evidence type="ECO:0000313" key="4">
    <source>
        <dbReference type="Proteomes" id="UP000605427"/>
    </source>
</evidence>
<dbReference type="PANTHER" id="PTHR43471:SF12">
    <property type="entry name" value="HYPOTHETICAL MEMBRANE PROTEIN, CONSERVED"/>
    <property type="match status" value="1"/>
</dbReference>
<dbReference type="Proteomes" id="UP000605427">
    <property type="component" value="Unassembled WGS sequence"/>
</dbReference>
<name>A0ABQ1ZSJ2_9BACL</name>
<feature type="transmembrane region" description="Helical" evidence="2">
    <location>
        <begin position="129"/>
        <end position="149"/>
    </location>
</feature>
<feature type="transmembrane region" description="Helical" evidence="2">
    <location>
        <begin position="33"/>
        <end position="53"/>
    </location>
</feature>
<proteinExistence type="predicted"/>
<feature type="transmembrane region" description="Helical" evidence="2">
    <location>
        <begin position="161"/>
        <end position="182"/>
    </location>
</feature>
<feature type="compositionally biased region" description="Basic and acidic residues" evidence="1">
    <location>
        <begin position="322"/>
        <end position="332"/>
    </location>
</feature>
<dbReference type="EMBL" id="BMDD01000002">
    <property type="protein sequence ID" value="GGH75619.1"/>
    <property type="molecule type" value="Genomic_DNA"/>
</dbReference>
<dbReference type="Pfam" id="PF12679">
    <property type="entry name" value="ABC2_membrane_2"/>
    <property type="match status" value="1"/>
</dbReference>
<feature type="transmembrane region" description="Helical" evidence="2">
    <location>
        <begin position="188"/>
        <end position="214"/>
    </location>
</feature>
<sequence>MKMKNKTGSGGSLWINPVLDKEFRLRMRTPRSFIALLSYVLILGLLAIGFIYVSMGFQSQQSGMRFDPSVSRILFYVLSIAQLVLIAFMTPALTAGVISGEREKQTLNILLTTQQSSSAIVLSKLASSLAFMVLIVLATLPVYSIVFLYGGISPSQLMLVFLFYLFTMLLLGAIGIMCSTLFKRTIMAVIMTYGITLVIFVVTGVAYLLLYAVVQQSYYSGSVPPKYSWVGFILGLNPVGALISIFEPNISKQAFLVNSGNLQDDAPIALWLQFLLVYAVAIVAALWVAIRRIRPVRRNRHADDSDNALNVGDKGVSEGEVAEMKPTRTPEN</sequence>
<keyword evidence="4" id="KW-1185">Reference proteome</keyword>
<keyword evidence="2" id="KW-0472">Membrane</keyword>
<protein>
    <recommendedName>
        <fullName evidence="5">ABC transporter permease</fullName>
    </recommendedName>
</protein>
<evidence type="ECO:0000313" key="3">
    <source>
        <dbReference type="EMBL" id="GGH75619.1"/>
    </source>
</evidence>
<accession>A0ABQ1ZSJ2</accession>
<feature type="transmembrane region" description="Helical" evidence="2">
    <location>
        <begin position="266"/>
        <end position="290"/>
    </location>
</feature>
<evidence type="ECO:0000256" key="1">
    <source>
        <dbReference type="SAM" id="MobiDB-lite"/>
    </source>
</evidence>
<organism evidence="3 4">
    <name type="scientific">Saccharibacillus endophyticus</name>
    <dbReference type="NCBI Taxonomy" id="2060666"/>
    <lineage>
        <taxon>Bacteria</taxon>
        <taxon>Bacillati</taxon>
        <taxon>Bacillota</taxon>
        <taxon>Bacilli</taxon>
        <taxon>Bacillales</taxon>
        <taxon>Paenibacillaceae</taxon>
        <taxon>Saccharibacillus</taxon>
    </lineage>
</organism>